<evidence type="ECO:0000313" key="1">
    <source>
        <dbReference type="EMBL" id="ORX85464.1"/>
    </source>
</evidence>
<sequence>MKKLCSIIVCGPAVGKTYLSKKDSRFIDLDSIKAKYKYGISDEVSDEDFEKNKSNRGEIVNHDSFDYVLNILKREIQLKEEETGKIILLSYNKDLLNYINNNNIEYCLVYPKLESRIEYIQRMKQRNNNEKFIEAMTNENSWKRFYIENSNDTKPKYKIELKEGQYLSDIINQLFIE</sequence>
<protein>
    <recommendedName>
        <fullName evidence="3">P-loop containing nucleoside triphosphate hydrolase protein</fullName>
    </recommendedName>
</protein>
<organism evidence="1 2">
    <name type="scientific">Anaeromyces robustus</name>
    <dbReference type="NCBI Taxonomy" id="1754192"/>
    <lineage>
        <taxon>Eukaryota</taxon>
        <taxon>Fungi</taxon>
        <taxon>Fungi incertae sedis</taxon>
        <taxon>Chytridiomycota</taxon>
        <taxon>Chytridiomycota incertae sedis</taxon>
        <taxon>Neocallimastigomycetes</taxon>
        <taxon>Neocallimastigales</taxon>
        <taxon>Neocallimastigaceae</taxon>
        <taxon>Anaeromyces</taxon>
    </lineage>
</organism>
<gene>
    <name evidence="1" type="ORF">BCR32DRAFT_241761</name>
</gene>
<dbReference type="EMBL" id="MCFG01000035">
    <property type="protein sequence ID" value="ORX85464.1"/>
    <property type="molecule type" value="Genomic_DNA"/>
</dbReference>
<comment type="caution">
    <text evidence="1">The sequence shown here is derived from an EMBL/GenBank/DDBJ whole genome shotgun (WGS) entry which is preliminary data.</text>
</comment>
<accession>A0A1Y1XJB9</accession>
<dbReference type="Proteomes" id="UP000193944">
    <property type="component" value="Unassembled WGS sequence"/>
</dbReference>
<evidence type="ECO:0000313" key="2">
    <source>
        <dbReference type="Proteomes" id="UP000193944"/>
    </source>
</evidence>
<reference evidence="1 2" key="1">
    <citation type="submission" date="2016-08" db="EMBL/GenBank/DDBJ databases">
        <title>A Parts List for Fungal Cellulosomes Revealed by Comparative Genomics.</title>
        <authorList>
            <consortium name="DOE Joint Genome Institute"/>
            <person name="Haitjema C.H."/>
            <person name="Gilmore S.P."/>
            <person name="Henske J.K."/>
            <person name="Solomon K.V."/>
            <person name="De Groot R."/>
            <person name="Kuo A."/>
            <person name="Mondo S.J."/>
            <person name="Salamov A.A."/>
            <person name="Labutti K."/>
            <person name="Zhao Z."/>
            <person name="Chiniquy J."/>
            <person name="Barry K."/>
            <person name="Brewer H.M."/>
            <person name="Purvine S.O."/>
            <person name="Wright A.T."/>
            <person name="Boxma B."/>
            <person name="Van Alen T."/>
            <person name="Hackstein J.H."/>
            <person name="Baker S.E."/>
            <person name="Grigoriev I.V."/>
            <person name="O'Malley M.A."/>
        </authorList>
    </citation>
    <scope>NUCLEOTIDE SEQUENCE [LARGE SCALE GENOMIC DNA]</scope>
    <source>
        <strain evidence="1 2">S4</strain>
    </source>
</reference>
<keyword evidence="2" id="KW-1185">Reference proteome</keyword>
<reference evidence="1 2" key="2">
    <citation type="submission" date="2016-08" db="EMBL/GenBank/DDBJ databases">
        <title>Pervasive Adenine N6-methylation of Active Genes in Fungi.</title>
        <authorList>
            <consortium name="DOE Joint Genome Institute"/>
            <person name="Mondo S.J."/>
            <person name="Dannebaum R.O."/>
            <person name="Kuo R.C."/>
            <person name="Labutti K."/>
            <person name="Haridas S."/>
            <person name="Kuo A."/>
            <person name="Salamov A."/>
            <person name="Ahrendt S.R."/>
            <person name="Lipzen A."/>
            <person name="Sullivan W."/>
            <person name="Andreopoulos W.B."/>
            <person name="Clum A."/>
            <person name="Lindquist E."/>
            <person name="Daum C."/>
            <person name="Ramamoorthy G.K."/>
            <person name="Gryganskyi A."/>
            <person name="Culley D."/>
            <person name="Magnuson J.K."/>
            <person name="James T.Y."/>
            <person name="O'Malley M.A."/>
            <person name="Stajich J.E."/>
            <person name="Spatafora J.W."/>
            <person name="Visel A."/>
            <person name="Grigoriev I.V."/>
        </authorList>
    </citation>
    <scope>NUCLEOTIDE SEQUENCE [LARGE SCALE GENOMIC DNA]</scope>
    <source>
        <strain evidence="1 2">S4</strain>
    </source>
</reference>
<dbReference type="AlphaFoldDB" id="A0A1Y1XJB9"/>
<proteinExistence type="predicted"/>
<dbReference type="OrthoDB" id="10513794at2759"/>
<name>A0A1Y1XJB9_9FUNG</name>
<evidence type="ECO:0008006" key="3">
    <source>
        <dbReference type="Google" id="ProtNLM"/>
    </source>
</evidence>